<accession>A0A6A5WKV1</accession>
<evidence type="ECO:0000313" key="3">
    <source>
        <dbReference type="Proteomes" id="UP000799779"/>
    </source>
</evidence>
<feature type="compositionally biased region" description="Basic and acidic residues" evidence="1">
    <location>
        <begin position="397"/>
        <end position="427"/>
    </location>
</feature>
<feature type="region of interest" description="Disordered" evidence="1">
    <location>
        <begin position="92"/>
        <end position="115"/>
    </location>
</feature>
<feature type="compositionally biased region" description="Pro residues" evidence="1">
    <location>
        <begin position="1"/>
        <end position="18"/>
    </location>
</feature>
<name>A0A6A5WKV1_9PLEO</name>
<gene>
    <name evidence="2" type="ORF">P154DRAFT_574421</name>
</gene>
<dbReference type="Proteomes" id="UP000799779">
    <property type="component" value="Unassembled WGS sequence"/>
</dbReference>
<feature type="region of interest" description="Disordered" evidence="1">
    <location>
        <begin position="332"/>
        <end position="427"/>
    </location>
</feature>
<feature type="compositionally biased region" description="Polar residues" evidence="1">
    <location>
        <begin position="355"/>
        <end position="366"/>
    </location>
</feature>
<protein>
    <submittedName>
        <fullName evidence="2">Uncharacterized protein</fullName>
    </submittedName>
</protein>
<sequence>MEPPPRGTFGPPLSPPQQCPRVTGDRLQGGSETQQSHSVAPPTAQHPQHNIIQLSEPDRMYLSMTRHPLPPGVQYMSPFNLSTRPALVDLRTGASSVGPSSHPTKQSTSSPRIQSRATNADMMGATEAHELLHAVRWRPSCPTSAGPPPRQVQDALLRQVAGALADVTDVPDARSAQVYIAGFLPGGMWSWKDIQAIGRRVVEYAVAIHTNGANLMLYKDPKTHPIGLDATYNLQERIDKFCLLVKHYKVAAHNVMTGTFIQEYLCKPDQSRMVQTPLTFYHHPHTDLCVKMFERPAPPDYGLIYHRQFLHPRLANPPVTGYSEASLKNTALQHHSQGNSVVAPGVYPTPKDPYNAQQSQDNNSASVGIHGANMTPAYRRHHRPNPFVIDTPAAKRMRLEDGTFTNRPEEIRDDERTDTASLSGEDR</sequence>
<reference evidence="2" key="1">
    <citation type="journal article" date="2020" name="Stud. Mycol.">
        <title>101 Dothideomycetes genomes: a test case for predicting lifestyles and emergence of pathogens.</title>
        <authorList>
            <person name="Haridas S."/>
            <person name="Albert R."/>
            <person name="Binder M."/>
            <person name="Bloem J."/>
            <person name="Labutti K."/>
            <person name="Salamov A."/>
            <person name="Andreopoulos B."/>
            <person name="Baker S."/>
            <person name="Barry K."/>
            <person name="Bills G."/>
            <person name="Bluhm B."/>
            <person name="Cannon C."/>
            <person name="Castanera R."/>
            <person name="Culley D."/>
            <person name="Daum C."/>
            <person name="Ezra D."/>
            <person name="Gonzalez J."/>
            <person name="Henrissat B."/>
            <person name="Kuo A."/>
            <person name="Liang C."/>
            <person name="Lipzen A."/>
            <person name="Lutzoni F."/>
            <person name="Magnuson J."/>
            <person name="Mondo S."/>
            <person name="Nolan M."/>
            <person name="Ohm R."/>
            <person name="Pangilinan J."/>
            <person name="Park H.-J."/>
            <person name="Ramirez L."/>
            <person name="Alfaro M."/>
            <person name="Sun H."/>
            <person name="Tritt A."/>
            <person name="Yoshinaga Y."/>
            <person name="Zwiers L.-H."/>
            <person name="Turgeon B."/>
            <person name="Goodwin S."/>
            <person name="Spatafora J."/>
            <person name="Crous P."/>
            <person name="Grigoriev I."/>
        </authorList>
    </citation>
    <scope>NUCLEOTIDE SEQUENCE</scope>
    <source>
        <strain evidence="2">CBS 123094</strain>
    </source>
</reference>
<feature type="compositionally biased region" description="Polar residues" evidence="1">
    <location>
        <begin position="93"/>
        <end position="115"/>
    </location>
</feature>
<evidence type="ECO:0000256" key="1">
    <source>
        <dbReference type="SAM" id="MobiDB-lite"/>
    </source>
</evidence>
<organism evidence="2 3">
    <name type="scientific">Amniculicola lignicola CBS 123094</name>
    <dbReference type="NCBI Taxonomy" id="1392246"/>
    <lineage>
        <taxon>Eukaryota</taxon>
        <taxon>Fungi</taxon>
        <taxon>Dikarya</taxon>
        <taxon>Ascomycota</taxon>
        <taxon>Pezizomycotina</taxon>
        <taxon>Dothideomycetes</taxon>
        <taxon>Pleosporomycetidae</taxon>
        <taxon>Pleosporales</taxon>
        <taxon>Amniculicolaceae</taxon>
        <taxon>Amniculicola</taxon>
    </lineage>
</organism>
<evidence type="ECO:0000313" key="2">
    <source>
        <dbReference type="EMBL" id="KAF2002107.1"/>
    </source>
</evidence>
<feature type="region of interest" description="Disordered" evidence="1">
    <location>
        <begin position="1"/>
        <end position="49"/>
    </location>
</feature>
<proteinExistence type="predicted"/>
<dbReference type="AlphaFoldDB" id="A0A6A5WKV1"/>
<dbReference type="EMBL" id="ML977579">
    <property type="protein sequence ID" value="KAF2002107.1"/>
    <property type="molecule type" value="Genomic_DNA"/>
</dbReference>
<keyword evidence="3" id="KW-1185">Reference proteome</keyword>